<dbReference type="InterPro" id="IPR023346">
    <property type="entry name" value="Lysozyme-like_dom_sf"/>
</dbReference>
<dbReference type="InterPro" id="IPR013783">
    <property type="entry name" value="Ig-like_fold"/>
</dbReference>
<dbReference type="Pfam" id="PF00182">
    <property type="entry name" value="Glyco_hydro_19"/>
    <property type="match status" value="1"/>
</dbReference>
<dbReference type="SUPFAM" id="SSF49299">
    <property type="entry name" value="PKD domain"/>
    <property type="match status" value="1"/>
</dbReference>
<dbReference type="Pfam" id="PF02839">
    <property type="entry name" value="CBM_5_12"/>
    <property type="match status" value="2"/>
</dbReference>
<dbReference type="GO" id="GO:0016998">
    <property type="term" value="P:cell wall macromolecule catabolic process"/>
    <property type="evidence" value="ECO:0007669"/>
    <property type="project" value="InterPro"/>
</dbReference>
<proteinExistence type="predicted"/>
<evidence type="ECO:0000256" key="3">
    <source>
        <dbReference type="ARBA" id="ARBA00023157"/>
    </source>
</evidence>
<keyword evidence="2" id="KW-0611">Plant defense</keyword>
<keyword evidence="3" id="KW-1015">Disulfide bond</keyword>
<protein>
    <recommendedName>
        <fullName evidence="5">Chitin-binding type-3 domain-containing protein</fullName>
    </recommendedName>
</protein>
<dbReference type="AlphaFoldDB" id="A0A3N3DSV6"/>
<dbReference type="Gene3D" id="2.10.10.20">
    <property type="entry name" value="Carbohydrate-binding module superfamily 5/12"/>
    <property type="match status" value="2"/>
</dbReference>
<dbReference type="CDD" id="cd12215">
    <property type="entry name" value="ChiC_BD"/>
    <property type="match status" value="2"/>
</dbReference>
<dbReference type="PANTHER" id="PTHR22595:SF79">
    <property type="entry name" value="CHITINASE 12"/>
    <property type="match status" value="1"/>
</dbReference>
<dbReference type="SUPFAM" id="SSF51055">
    <property type="entry name" value="Carbohydrate binding domain"/>
    <property type="match status" value="2"/>
</dbReference>
<dbReference type="Pfam" id="PF22352">
    <property type="entry name" value="K319L-like_PKD"/>
    <property type="match status" value="1"/>
</dbReference>
<name>A0A3N3DSV6_9VIBR</name>
<evidence type="ECO:0000313" key="6">
    <source>
        <dbReference type="EMBL" id="ROV57530.1"/>
    </source>
</evidence>
<feature type="chain" id="PRO_5018220943" description="Chitin-binding type-3 domain-containing protein" evidence="4">
    <location>
        <begin position="29"/>
        <end position="691"/>
    </location>
</feature>
<dbReference type="CDD" id="cd00325">
    <property type="entry name" value="chitinase_GH19"/>
    <property type="match status" value="1"/>
</dbReference>
<feature type="signal peptide" evidence="4">
    <location>
        <begin position="1"/>
        <end position="28"/>
    </location>
</feature>
<gene>
    <name evidence="6" type="ORF">EGH82_22685</name>
</gene>
<dbReference type="GO" id="GO:0004568">
    <property type="term" value="F:chitinase activity"/>
    <property type="evidence" value="ECO:0007669"/>
    <property type="project" value="InterPro"/>
</dbReference>
<feature type="domain" description="Chitin-binding type-3" evidence="5">
    <location>
        <begin position="648"/>
        <end position="691"/>
    </location>
</feature>
<dbReference type="PANTHER" id="PTHR22595">
    <property type="entry name" value="CHITINASE-RELATED"/>
    <property type="match status" value="1"/>
</dbReference>
<dbReference type="GO" id="GO:0005576">
    <property type="term" value="C:extracellular region"/>
    <property type="evidence" value="ECO:0007669"/>
    <property type="project" value="InterPro"/>
</dbReference>
<organism evidence="6 7">
    <name type="scientific">Vibrio ponticus</name>
    <dbReference type="NCBI Taxonomy" id="265668"/>
    <lineage>
        <taxon>Bacteria</taxon>
        <taxon>Pseudomonadati</taxon>
        <taxon>Pseudomonadota</taxon>
        <taxon>Gammaproteobacteria</taxon>
        <taxon>Vibrionales</taxon>
        <taxon>Vibrionaceae</taxon>
        <taxon>Vibrio</taxon>
    </lineage>
</organism>
<evidence type="ECO:0000256" key="1">
    <source>
        <dbReference type="ARBA" id="ARBA00022801"/>
    </source>
</evidence>
<dbReference type="InterPro" id="IPR036573">
    <property type="entry name" value="CBM_sf_5/12"/>
</dbReference>
<keyword evidence="4" id="KW-0732">Signal</keyword>
<evidence type="ECO:0000256" key="2">
    <source>
        <dbReference type="ARBA" id="ARBA00022821"/>
    </source>
</evidence>
<accession>A0A3N3DSV6</accession>
<dbReference type="InterPro" id="IPR035986">
    <property type="entry name" value="PKD_dom_sf"/>
</dbReference>
<dbReference type="Gene3D" id="2.60.40.10">
    <property type="entry name" value="Immunoglobulins"/>
    <property type="match status" value="1"/>
</dbReference>
<evidence type="ECO:0000259" key="5">
    <source>
        <dbReference type="SMART" id="SM00495"/>
    </source>
</evidence>
<dbReference type="EMBL" id="RKIK01000143">
    <property type="protein sequence ID" value="ROV57530.1"/>
    <property type="molecule type" value="Genomic_DNA"/>
</dbReference>
<dbReference type="GO" id="GO:0030246">
    <property type="term" value="F:carbohydrate binding"/>
    <property type="evidence" value="ECO:0007669"/>
    <property type="project" value="InterPro"/>
</dbReference>
<dbReference type="GO" id="GO:0005975">
    <property type="term" value="P:carbohydrate metabolic process"/>
    <property type="evidence" value="ECO:0007669"/>
    <property type="project" value="InterPro"/>
</dbReference>
<evidence type="ECO:0000313" key="7">
    <source>
        <dbReference type="Proteomes" id="UP000278792"/>
    </source>
</evidence>
<feature type="domain" description="Chitin-binding type-3" evidence="5">
    <location>
        <begin position="601"/>
        <end position="643"/>
    </location>
</feature>
<keyword evidence="1" id="KW-0378">Hydrolase</keyword>
<reference evidence="6 7" key="1">
    <citation type="submission" date="2018-11" db="EMBL/GenBank/DDBJ databases">
        <title>Vibrio ponticus strain CAIM 1751 pathogenic for the snapper Lutjanus guttatus.</title>
        <authorList>
            <person name="Soto-Rodriguez S."/>
            <person name="Lozano-Olvera R."/>
            <person name="Gomez-Gil B."/>
        </authorList>
    </citation>
    <scope>NUCLEOTIDE SEQUENCE [LARGE SCALE GENOMIC DNA]</scope>
    <source>
        <strain evidence="6 7">CAIM 1751</strain>
    </source>
</reference>
<evidence type="ECO:0000256" key="4">
    <source>
        <dbReference type="SAM" id="SignalP"/>
    </source>
</evidence>
<dbReference type="RefSeq" id="WP_123783813.1">
    <property type="nucleotide sequence ID" value="NZ_RKIK01000143.1"/>
</dbReference>
<dbReference type="GO" id="GO:0006032">
    <property type="term" value="P:chitin catabolic process"/>
    <property type="evidence" value="ECO:0007669"/>
    <property type="project" value="InterPro"/>
</dbReference>
<dbReference type="SMART" id="SM00495">
    <property type="entry name" value="ChtBD3"/>
    <property type="match status" value="2"/>
</dbReference>
<dbReference type="SUPFAM" id="SSF53955">
    <property type="entry name" value="Lysozyme-like"/>
    <property type="match status" value="1"/>
</dbReference>
<sequence length="691" mass="75842">MNSIKPLPLATVKLSTLALAIFSSTAFAQPYEITLSQLQQDEADIIASAPEGLQLVQDAIRTLDNEIVEAIRVNESNNPANVKRVESIVSESAWNEIFPERDEKYTYLNFLKAIGKYPAFCGTYTDGRDSEAICRKSLATMFAHFTQETGGHNPHSANPEWKQGLYYLREVGWEEGTSGGYGICSPDTWQAQAYPCGTFSDGSYKSYFGRGSKQLSYNYNYGPFSQSIYGNVEKLLNEPELVADTWLNLASAVFFYLYPQPPKPSMLHVIDGTWQPNAQDLANGLVSGFGVTTQIINGGVECGGSSEHIQSQNRIGYYRNFAQYLGVPIADNEVLGCANMKQFDDGGAGALSIYWEQDWGWSSETPSGETYKCQLKSYQRPHTAFIEGDYRKCVEEYFDVVVIDDTEGAAPRANAGVDISLISNNDIVTLDGRASIAPSSDTLSYLWQSVGGELIVESAEQAVASVIIPAVDVQTQYRFVLTVSNQDGESSSDEMVVTANPESENVAPILTLQGSDTVASGQNSTFTLHVQDSDDSEFVITWSNDRDAVMAIADDERSMILTAPKVDADQTLNVRVNVIDGGHNSVDTAKTITVKAESSGVITWDSETIYTEGDQVIYNGITYTAKWWTKGDIPGHSDVWQAEESGVISEWSSTKAYNGGDKVIRKGVSYQAKWWTKGDAPESVDSPWIKI</sequence>
<dbReference type="GO" id="GO:0006952">
    <property type="term" value="P:defense response"/>
    <property type="evidence" value="ECO:0007669"/>
    <property type="project" value="UniProtKB-KW"/>
</dbReference>
<comment type="caution">
    <text evidence="6">The sequence shown here is derived from an EMBL/GenBank/DDBJ whole genome shotgun (WGS) entry which is preliminary data.</text>
</comment>
<dbReference type="InterPro" id="IPR003610">
    <property type="entry name" value="CBM5/12"/>
</dbReference>
<dbReference type="Gene3D" id="3.30.20.10">
    <property type="entry name" value="Endochitinase, domain 2"/>
    <property type="match status" value="1"/>
</dbReference>
<dbReference type="Proteomes" id="UP000278792">
    <property type="component" value="Unassembled WGS sequence"/>
</dbReference>
<dbReference type="Gene3D" id="1.10.530.10">
    <property type="match status" value="1"/>
</dbReference>
<dbReference type="InterPro" id="IPR000726">
    <property type="entry name" value="Glyco_hydro_19_cat"/>
</dbReference>